<dbReference type="InterPro" id="IPR036890">
    <property type="entry name" value="HATPase_C_sf"/>
</dbReference>
<evidence type="ECO:0000313" key="14">
    <source>
        <dbReference type="Proteomes" id="UP001500831"/>
    </source>
</evidence>
<dbReference type="Pfam" id="PF02518">
    <property type="entry name" value="HATPase_c"/>
    <property type="match status" value="1"/>
</dbReference>
<dbReference type="EMBL" id="BAAAVI010000092">
    <property type="protein sequence ID" value="GAA2907802.1"/>
    <property type="molecule type" value="Genomic_DNA"/>
</dbReference>
<feature type="transmembrane region" description="Helical" evidence="10">
    <location>
        <begin position="323"/>
        <end position="342"/>
    </location>
</feature>
<keyword evidence="6" id="KW-0418">Kinase</keyword>
<feature type="domain" description="Histidine kinase/HSP90-like ATPase" evidence="11">
    <location>
        <begin position="581"/>
        <end position="664"/>
    </location>
</feature>
<proteinExistence type="predicted"/>
<dbReference type="EC" id="2.7.13.3" evidence="2"/>
<evidence type="ECO:0000256" key="2">
    <source>
        <dbReference type="ARBA" id="ARBA00012438"/>
    </source>
</evidence>
<keyword evidence="3" id="KW-0597">Phosphoprotein</keyword>
<feature type="transmembrane region" description="Helical" evidence="10">
    <location>
        <begin position="205"/>
        <end position="224"/>
    </location>
</feature>
<feature type="transmembrane region" description="Helical" evidence="10">
    <location>
        <begin position="112"/>
        <end position="131"/>
    </location>
</feature>
<protein>
    <recommendedName>
        <fullName evidence="2">histidine kinase</fullName>
        <ecNumber evidence="2">2.7.13.3</ecNumber>
    </recommendedName>
</protein>
<comment type="catalytic activity">
    <reaction evidence="1">
        <text>ATP + protein L-histidine = ADP + protein N-phospho-L-histidine.</text>
        <dbReference type="EC" id="2.7.13.3"/>
    </reaction>
</comment>
<dbReference type="Pfam" id="PF07730">
    <property type="entry name" value="HisKA_3"/>
    <property type="match status" value="1"/>
</dbReference>
<evidence type="ECO:0000256" key="7">
    <source>
        <dbReference type="ARBA" id="ARBA00022840"/>
    </source>
</evidence>
<dbReference type="CDD" id="cd16917">
    <property type="entry name" value="HATPase_UhpB-NarQ-NarX-like"/>
    <property type="match status" value="1"/>
</dbReference>
<evidence type="ECO:0000256" key="6">
    <source>
        <dbReference type="ARBA" id="ARBA00022777"/>
    </source>
</evidence>
<feature type="transmembrane region" description="Helical" evidence="10">
    <location>
        <begin position="168"/>
        <end position="193"/>
    </location>
</feature>
<comment type="caution">
    <text evidence="13">The sequence shown here is derived from an EMBL/GenBank/DDBJ whole genome shotgun (WGS) entry which is preliminary data.</text>
</comment>
<dbReference type="InterPro" id="IPR003594">
    <property type="entry name" value="HATPase_dom"/>
</dbReference>
<evidence type="ECO:0000256" key="3">
    <source>
        <dbReference type="ARBA" id="ARBA00022553"/>
    </source>
</evidence>
<sequence>MTGLPGQASGSDAPDAPAPTAPGAPAPAAPPGIPAPLGTPAPVAPGTPAPVAPGAPAPVAPGAPAPVPPDAVPDAGPDVRTERWNAVILITGLAFAAGDAWLAARWGTYDTLFYGKELLQLVVWLVAGFLVGRVRPRTPMGTLMMLLGLLLAADAPAAFALVTDSTLLRLLVAAALLLTALQLPLGAHIFLAYPSGTVRDAMGRAVMRAGYLFGGLSALVLVVVGPPEPQGRCRDVCAPMRLVDSPALSQAAAQVLALGTAALVLVGGTVIVRRFVHAGHRERRVLAFPAVAMVATALLWAVVNLQSAAAPSINSEQLHSTLSLAQFAALVAVPAAFFLGLLRERLDEARVSDLVRQIAVMPTDRLEPALAAALGDPHLRVAFPVPGGYVDASGRSMRLPEVVDARRTTPVGDPLRPVAVLLHDPSLRTEPALLEAVSATAHLALENARLQAAVRAQLAEVRASRARLVAAGDEARRRLERDLHDGAQQRMLSAGLALNLLRQDLAGRRTGPETMELLGEAEAELHAATRELRELARGIHPAVLTIQGLRAALEQLVLRAAAPVALRADDLPRLGQAVEATAYFVVSEALTNAVRHARAARVDVTTALDAGRLVVRVADDGVGGASLTPGSGLAGLADRVAAVDGVFTLHSPPGEGTVLTVDLPCD</sequence>
<keyword evidence="10" id="KW-1133">Transmembrane helix</keyword>
<dbReference type="InterPro" id="IPR011712">
    <property type="entry name" value="Sig_transdc_His_kin_sub3_dim/P"/>
</dbReference>
<dbReference type="Proteomes" id="UP001500831">
    <property type="component" value="Unassembled WGS sequence"/>
</dbReference>
<evidence type="ECO:0000256" key="8">
    <source>
        <dbReference type="ARBA" id="ARBA00023012"/>
    </source>
</evidence>
<dbReference type="PANTHER" id="PTHR24421:SF10">
    <property type="entry name" value="NITRATE_NITRITE SENSOR PROTEIN NARQ"/>
    <property type="match status" value="1"/>
</dbReference>
<evidence type="ECO:0000259" key="11">
    <source>
        <dbReference type="Pfam" id="PF02518"/>
    </source>
</evidence>
<feature type="transmembrane region" description="Helical" evidence="10">
    <location>
        <begin position="251"/>
        <end position="272"/>
    </location>
</feature>
<dbReference type="PANTHER" id="PTHR24421">
    <property type="entry name" value="NITRATE/NITRITE SENSOR PROTEIN NARX-RELATED"/>
    <property type="match status" value="1"/>
</dbReference>
<evidence type="ECO:0000256" key="5">
    <source>
        <dbReference type="ARBA" id="ARBA00022741"/>
    </source>
</evidence>
<feature type="region of interest" description="Disordered" evidence="9">
    <location>
        <begin position="1"/>
        <end position="77"/>
    </location>
</feature>
<evidence type="ECO:0000256" key="10">
    <source>
        <dbReference type="SAM" id="Phobius"/>
    </source>
</evidence>
<dbReference type="SUPFAM" id="SSF55874">
    <property type="entry name" value="ATPase domain of HSP90 chaperone/DNA topoisomerase II/histidine kinase"/>
    <property type="match status" value="1"/>
</dbReference>
<keyword evidence="10" id="KW-0812">Transmembrane</keyword>
<gene>
    <name evidence="13" type="ORF">GCM10010517_74250</name>
</gene>
<keyword evidence="10" id="KW-0472">Membrane</keyword>
<keyword evidence="5" id="KW-0547">Nucleotide-binding</keyword>
<dbReference type="Gene3D" id="3.30.565.10">
    <property type="entry name" value="Histidine kinase-like ATPase, C-terminal domain"/>
    <property type="match status" value="1"/>
</dbReference>
<organism evidence="13 14">
    <name type="scientific">Streptosporangium fragile</name>
    <dbReference type="NCBI Taxonomy" id="46186"/>
    <lineage>
        <taxon>Bacteria</taxon>
        <taxon>Bacillati</taxon>
        <taxon>Actinomycetota</taxon>
        <taxon>Actinomycetes</taxon>
        <taxon>Streptosporangiales</taxon>
        <taxon>Streptosporangiaceae</taxon>
        <taxon>Streptosporangium</taxon>
    </lineage>
</organism>
<feature type="compositionally biased region" description="Pro residues" evidence="9">
    <location>
        <begin position="16"/>
        <end position="71"/>
    </location>
</feature>
<evidence type="ECO:0000256" key="9">
    <source>
        <dbReference type="SAM" id="MobiDB-lite"/>
    </source>
</evidence>
<reference evidence="14" key="1">
    <citation type="journal article" date="2019" name="Int. J. Syst. Evol. Microbiol.">
        <title>The Global Catalogue of Microorganisms (GCM) 10K type strain sequencing project: providing services to taxonomists for standard genome sequencing and annotation.</title>
        <authorList>
            <consortium name="The Broad Institute Genomics Platform"/>
            <consortium name="The Broad Institute Genome Sequencing Center for Infectious Disease"/>
            <person name="Wu L."/>
            <person name="Ma J."/>
        </authorList>
    </citation>
    <scope>NUCLEOTIDE SEQUENCE [LARGE SCALE GENOMIC DNA]</scope>
    <source>
        <strain evidence="14">JCM 6242</strain>
    </source>
</reference>
<accession>A0ABP6ISA8</accession>
<keyword evidence="14" id="KW-1185">Reference proteome</keyword>
<feature type="transmembrane region" description="Helical" evidence="10">
    <location>
        <begin position="86"/>
        <end position="106"/>
    </location>
</feature>
<evidence type="ECO:0000256" key="1">
    <source>
        <dbReference type="ARBA" id="ARBA00000085"/>
    </source>
</evidence>
<evidence type="ECO:0000256" key="4">
    <source>
        <dbReference type="ARBA" id="ARBA00022679"/>
    </source>
</evidence>
<feature type="transmembrane region" description="Helical" evidence="10">
    <location>
        <begin position="143"/>
        <end position="162"/>
    </location>
</feature>
<feature type="transmembrane region" description="Helical" evidence="10">
    <location>
        <begin position="284"/>
        <end position="303"/>
    </location>
</feature>
<feature type="domain" description="Signal transduction histidine kinase subgroup 3 dimerisation and phosphoacceptor" evidence="12">
    <location>
        <begin position="476"/>
        <end position="544"/>
    </location>
</feature>
<dbReference type="InterPro" id="IPR050482">
    <property type="entry name" value="Sensor_HK_TwoCompSys"/>
</dbReference>
<keyword evidence="7" id="KW-0067">ATP-binding</keyword>
<keyword evidence="8" id="KW-0902">Two-component regulatory system</keyword>
<keyword evidence="4" id="KW-0808">Transferase</keyword>
<evidence type="ECO:0000313" key="13">
    <source>
        <dbReference type="EMBL" id="GAA2907802.1"/>
    </source>
</evidence>
<evidence type="ECO:0000259" key="12">
    <source>
        <dbReference type="Pfam" id="PF07730"/>
    </source>
</evidence>
<name>A0ABP6ISA8_9ACTN</name>